<dbReference type="EMBL" id="JAJSOW010000100">
    <property type="protein sequence ID" value="KAI9187443.1"/>
    <property type="molecule type" value="Genomic_DNA"/>
</dbReference>
<evidence type="ECO:0000313" key="2">
    <source>
        <dbReference type="EMBL" id="KAI9187443.1"/>
    </source>
</evidence>
<comment type="caution">
    <text evidence="2">The sequence shown here is derived from an EMBL/GenBank/DDBJ whole genome shotgun (WGS) entry which is preliminary data.</text>
</comment>
<feature type="compositionally biased region" description="Basic and acidic residues" evidence="1">
    <location>
        <begin position="11"/>
        <end position="22"/>
    </location>
</feature>
<proteinExistence type="predicted"/>
<organism evidence="2 3">
    <name type="scientific">Acer negundo</name>
    <name type="common">Box elder</name>
    <dbReference type="NCBI Taxonomy" id="4023"/>
    <lineage>
        <taxon>Eukaryota</taxon>
        <taxon>Viridiplantae</taxon>
        <taxon>Streptophyta</taxon>
        <taxon>Embryophyta</taxon>
        <taxon>Tracheophyta</taxon>
        <taxon>Spermatophyta</taxon>
        <taxon>Magnoliopsida</taxon>
        <taxon>eudicotyledons</taxon>
        <taxon>Gunneridae</taxon>
        <taxon>Pentapetalae</taxon>
        <taxon>rosids</taxon>
        <taxon>malvids</taxon>
        <taxon>Sapindales</taxon>
        <taxon>Sapindaceae</taxon>
        <taxon>Hippocastanoideae</taxon>
        <taxon>Acereae</taxon>
        <taxon>Acer</taxon>
    </lineage>
</organism>
<reference evidence="2" key="2">
    <citation type="submission" date="2023-02" db="EMBL/GenBank/DDBJ databases">
        <authorList>
            <person name="Swenson N.G."/>
            <person name="Wegrzyn J.L."/>
            <person name="Mcevoy S.L."/>
        </authorList>
    </citation>
    <scope>NUCLEOTIDE SEQUENCE</scope>
    <source>
        <strain evidence="2">91603</strain>
        <tissue evidence="2">Leaf</tissue>
    </source>
</reference>
<feature type="compositionally biased region" description="Basic and acidic residues" evidence="1">
    <location>
        <begin position="73"/>
        <end position="87"/>
    </location>
</feature>
<feature type="region of interest" description="Disordered" evidence="1">
    <location>
        <begin position="73"/>
        <end position="93"/>
    </location>
</feature>
<evidence type="ECO:0000256" key="1">
    <source>
        <dbReference type="SAM" id="MobiDB-lite"/>
    </source>
</evidence>
<protein>
    <submittedName>
        <fullName evidence="2">Uncharacterized protein</fullName>
    </submittedName>
</protein>
<name>A0AAD5NYJ6_ACENE</name>
<sequence length="178" mass="19295">MCSTGSFGRQRHPDLVAKDANGKKVGVKPTGRSYGTDKVGFLKDSLEGNQAPYKVGKQIHFGLEKRDLFSLKSNDYKGHSGKGKERASQNSRRKILIPSLGNGKLVIGESNPKAVIDSSSNSSDFDFFREGISNFKGLKGEFLKKGQSALGSTLLDGLPRPKSILISNIFIDLCNSSE</sequence>
<reference evidence="2" key="1">
    <citation type="journal article" date="2022" name="Plant J.">
        <title>Strategies of tolerance reflected in two North American maple genomes.</title>
        <authorList>
            <person name="McEvoy S.L."/>
            <person name="Sezen U.U."/>
            <person name="Trouern-Trend A."/>
            <person name="McMahon S.M."/>
            <person name="Schaberg P.G."/>
            <person name="Yang J."/>
            <person name="Wegrzyn J.L."/>
            <person name="Swenson N.G."/>
        </authorList>
    </citation>
    <scope>NUCLEOTIDE SEQUENCE</scope>
    <source>
        <strain evidence="2">91603</strain>
    </source>
</reference>
<evidence type="ECO:0000313" key="3">
    <source>
        <dbReference type="Proteomes" id="UP001064489"/>
    </source>
</evidence>
<gene>
    <name evidence="2" type="ORF">LWI28_028208</name>
</gene>
<dbReference type="AlphaFoldDB" id="A0AAD5NYJ6"/>
<feature type="region of interest" description="Disordered" evidence="1">
    <location>
        <begin position="1"/>
        <end position="31"/>
    </location>
</feature>
<keyword evidence="3" id="KW-1185">Reference proteome</keyword>
<accession>A0AAD5NYJ6</accession>
<dbReference type="Proteomes" id="UP001064489">
    <property type="component" value="Chromosome 3"/>
</dbReference>